<dbReference type="AlphaFoldDB" id="A0A3A3A2S9"/>
<feature type="compositionally biased region" description="Low complexity" evidence="6">
    <location>
        <begin position="698"/>
        <end position="714"/>
    </location>
</feature>
<dbReference type="OrthoDB" id="2160351at2759"/>
<dbReference type="GO" id="GO:0032807">
    <property type="term" value="C:DNA ligase IV complex"/>
    <property type="evidence" value="ECO:0007669"/>
    <property type="project" value="TreeGrafter"/>
</dbReference>
<dbReference type="Gene3D" id="2.40.50.140">
    <property type="entry name" value="Nucleic acid-binding proteins"/>
    <property type="match status" value="1"/>
</dbReference>
<dbReference type="InterPro" id="IPR012308">
    <property type="entry name" value="DNA_ligase_ATP-dep_N"/>
</dbReference>
<evidence type="ECO:0000256" key="4">
    <source>
        <dbReference type="ARBA" id="ARBA00022840"/>
    </source>
</evidence>
<dbReference type="PANTHER" id="PTHR45997:SF2">
    <property type="entry name" value="ATP DEPENDENT DNA LIGASE DOMAIN PROTEIN (AFU_ORTHOLOGUE AFUA_5G02430)"/>
    <property type="match status" value="1"/>
</dbReference>
<dbReference type="GO" id="GO:0005524">
    <property type="term" value="F:ATP binding"/>
    <property type="evidence" value="ECO:0007669"/>
    <property type="project" value="UniProtKB-KW"/>
</dbReference>
<dbReference type="InterPro" id="IPR029710">
    <property type="entry name" value="LIG4"/>
</dbReference>
<feature type="compositionally biased region" description="Polar residues" evidence="6">
    <location>
        <begin position="825"/>
        <end position="837"/>
    </location>
</feature>
<dbReference type="Gene3D" id="1.10.3260.10">
    <property type="entry name" value="DNA ligase, ATP-dependent, N-terminal domain"/>
    <property type="match status" value="1"/>
</dbReference>
<reference evidence="9" key="1">
    <citation type="submission" date="2017-02" db="EMBL/GenBank/DDBJ databases">
        <authorList>
            <person name="Tafer H."/>
            <person name="Lopandic K."/>
        </authorList>
    </citation>
    <scope>NUCLEOTIDE SEQUENCE [LARGE SCALE GENOMIC DNA]</scope>
    <source>
        <strain evidence="9">CBS 366.77</strain>
    </source>
</reference>
<evidence type="ECO:0000259" key="7">
    <source>
        <dbReference type="PROSITE" id="PS50160"/>
    </source>
</evidence>
<organism evidence="8 9">
    <name type="scientific">Aspergillus sclerotialis</name>
    <dbReference type="NCBI Taxonomy" id="2070753"/>
    <lineage>
        <taxon>Eukaryota</taxon>
        <taxon>Fungi</taxon>
        <taxon>Dikarya</taxon>
        <taxon>Ascomycota</taxon>
        <taxon>Pezizomycotina</taxon>
        <taxon>Eurotiomycetes</taxon>
        <taxon>Eurotiomycetidae</taxon>
        <taxon>Eurotiales</taxon>
        <taxon>Aspergillaceae</taxon>
        <taxon>Aspergillus</taxon>
        <taxon>Aspergillus subgen. Polypaecilum</taxon>
    </lineage>
</organism>
<dbReference type="SUPFAM" id="SSF56091">
    <property type="entry name" value="DNA ligase/mRNA capping enzyme, catalytic domain"/>
    <property type="match status" value="1"/>
</dbReference>
<proteinExistence type="inferred from homology"/>
<dbReference type="EMBL" id="MVGC01000085">
    <property type="protein sequence ID" value="RJE24335.1"/>
    <property type="molecule type" value="Genomic_DNA"/>
</dbReference>
<sequence length="1041" mass="117282">MGFKFSFLCDLLSSLEDNRIIKASTAARNTNPDIRVVARWFAQHEKRLHAETTNQLALLSSLFPEKRTDRVYWLQDSSLARVIGRCLLLGSSRREELDRWRVSGGVDLGQCVENVMQQAENHILDGQEVTVEEIDTALSKIASRCKFSGPRVRRQHTAVDVEEALAPLYRRLSSRDAKWLTRMILKSFSPVVVPMVFVLRRFHFLLPHLLLFQDSFYSALSMLASDTIRHFPPCPDPELAKGLGAIAMQHLSPVIGVKIGRPEYYKARSIKHCCQMAGRRRMSLERKYDGEYCQIHIDLSNPTNSIQIFSKSGKDSTTDRAGIHQVLRDTLRIGERDCSFSSRCILEGELLVWSDKHEKILDFHKLRKFISRSGIFIGTENDSPPQAYEHLMMLFFDVLLIDDNVCLRKPHRERRLLLKNMIRVIPGRADIAEQEILDFSRADSLYRLERAFSKSITNRWEGYVLKGCDEPYFPMFSTGENGSPGRWIKLKKDYIPGLGDTVDLAIIGGRYDSRDAAAMDDIHRLSWTHFMIGCLVNKDAVQQLKAKPIFRIVDMVTRYSMNRRSMQILNQFGAFSACSRESNHGFDIEQGQTGLPYMATVFKNPFVVEMMGSGFEKPPGARYFTLRFPRVLKIHSDRTFEEAASFSELQLLAEAARSVPTDDLSQEQHRWSKRLKLRNDSAQYIVDRSQSMSCTTNSSFGQSSSGSSSQIKSSGSRDRGATDLTYGDHHDYHSQSVEWTSHSQVRSGLTKGSTGPIPIYVDITETRGGSEPPGLERKLLTENENLSQPQTKDVYPGLESPSKVNHVETEGNACGHCMKPSNLIDSSTASPTNSRSTKPAEIEPSFSICSTKKISPKDEQMRLQSPLPAIPIYLHPAISPTEAEKLTSDTNETQTTANLPTFLSNLTSQIYKKKFKQSNPTATSENTALGLVLISNLQVSLGNQLLEIGKAIDAGLKNPETGFPRRGKLFFLDSEFLGLRISAADERFCLRAAWEGIADAYFYACLKWDSKVEIGFNKRELGLLGEIVSLEPVTHGDNYIS</sequence>
<protein>
    <submittedName>
        <fullName evidence="8">DNA ligase</fullName>
    </submittedName>
</protein>
<dbReference type="Proteomes" id="UP000266188">
    <property type="component" value="Unassembled WGS sequence"/>
</dbReference>
<evidence type="ECO:0000313" key="9">
    <source>
        <dbReference type="Proteomes" id="UP000266188"/>
    </source>
</evidence>
<dbReference type="PROSITE" id="PS50160">
    <property type="entry name" value="DNA_LIGASE_A3"/>
    <property type="match status" value="1"/>
</dbReference>
<comment type="similarity">
    <text evidence="1">Belongs to the ATP-dependent DNA ligase family.</text>
</comment>
<dbReference type="InterPro" id="IPR012310">
    <property type="entry name" value="DNA_ligase_ATP-dep_cent"/>
</dbReference>
<evidence type="ECO:0000256" key="5">
    <source>
        <dbReference type="ARBA" id="ARBA00023242"/>
    </source>
</evidence>
<dbReference type="CDD" id="cd08039">
    <property type="entry name" value="Adenylation_DNA_ligase_Fungal"/>
    <property type="match status" value="1"/>
</dbReference>
<feature type="compositionally biased region" description="Basic and acidic residues" evidence="6">
    <location>
        <begin position="715"/>
        <end position="733"/>
    </location>
</feature>
<dbReference type="GO" id="GO:0006303">
    <property type="term" value="P:double-strand break repair via nonhomologous end joining"/>
    <property type="evidence" value="ECO:0007669"/>
    <property type="project" value="TreeGrafter"/>
</dbReference>
<evidence type="ECO:0000256" key="3">
    <source>
        <dbReference type="ARBA" id="ARBA00022741"/>
    </source>
</evidence>
<feature type="compositionally biased region" description="Polar residues" evidence="6">
    <location>
        <begin position="734"/>
        <end position="753"/>
    </location>
</feature>
<dbReference type="PANTHER" id="PTHR45997">
    <property type="entry name" value="DNA LIGASE 4"/>
    <property type="match status" value="1"/>
</dbReference>
<dbReference type="Gene3D" id="3.30.470.30">
    <property type="entry name" value="DNA ligase/mRNA capping enzyme"/>
    <property type="match status" value="1"/>
</dbReference>
<dbReference type="GO" id="GO:0003677">
    <property type="term" value="F:DNA binding"/>
    <property type="evidence" value="ECO:0007669"/>
    <property type="project" value="InterPro"/>
</dbReference>
<dbReference type="STRING" id="2070753.A0A3A3A2S9"/>
<keyword evidence="3" id="KW-0547">Nucleotide-binding</keyword>
<gene>
    <name evidence="8" type="ORF">PHISCL_03340</name>
</gene>
<evidence type="ECO:0000256" key="6">
    <source>
        <dbReference type="SAM" id="MobiDB-lite"/>
    </source>
</evidence>
<keyword evidence="9" id="KW-1185">Reference proteome</keyword>
<accession>A0A3A3A2S9</accession>
<comment type="caution">
    <text evidence="8">The sequence shown here is derived from an EMBL/GenBank/DDBJ whole genome shotgun (WGS) entry which is preliminary data.</text>
</comment>
<feature type="region of interest" description="Disordered" evidence="6">
    <location>
        <begin position="693"/>
        <end position="801"/>
    </location>
</feature>
<dbReference type="InterPro" id="IPR012340">
    <property type="entry name" value="NA-bd_OB-fold"/>
</dbReference>
<evidence type="ECO:0000313" key="8">
    <source>
        <dbReference type="EMBL" id="RJE24335.1"/>
    </source>
</evidence>
<dbReference type="Pfam" id="PF04675">
    <property type="entry name" value="DNA_ligase_A_N"/>
    <property type="match status" value="1"/>
</dbReference>
<dbReference type="Pfam" id="PF01068">
    <property type="entry name" value="DNA_ligase_A_M"/>
    <property type="match status" value="1"/>
</dbReference>
<name>A0A3A3A2S9_9EURO</name>
<dbReference type="GO" id="GO:0006310">
    <property type="term" value="P:DNA recombination"/>
    <property type="evidence" value="ECO:0007669"/>
    <property type="project" value="InterPro"/>
</dbReference>
<keyword evidence="4" id="KW-0067">ATP-binding</keyword>
<keyword evidence="5" id="KW-0539">Nucleus</keyword>
<dbReference type="GO" id="GO:0006297">
    <property type="term" value="P:nucleotide-excision repair, DNA gap filling"/>
    <property type="evidence" value="ECO:0007669"/>
    <property type="project" value="TreeGrafter"/>
</dbReference>
<feature type="region of interest" description="Disordered" evidence="6">
    <location>
        <begin position="825"/>
        <end position="845"/>
    </location>
</feature>
<feature type="domain" description="ATP-dependent DNA ligase family profile" evidence="7">
    <location>
        <begin position="393"/>
        <end position="536"/>
    </location>
</feature>
<dbReference type="GO" id="GO:0003910">
    <property type="term" value="F:DNA ligase (ATP) activity"/>
    <property type="evidence" value="ECO:0007669"/>
    <property type="project" value="InterPro"/>
</dbReference>
<keyword evidence="2 8" id="KW-0436">Ligase</keyword>
<feature type="compositionally biased region" description="Polar residues" evidence="6">
    <location>
        <begin position="782"/>
        <end position="791"/>
    </location>
</feature>
<evidence type="ECO:0000256" key="1">
    <source>
        <dbReference type="ARBA" id="ARBA00007572"/>
    </source>
</evidence>
<dbReference type="InterPro" id="IPR036599">
    <property type="entry name" value="DNA_ligase_N_sf"/>
</dbReference>
<evidence type="ECO:0000256" key="2">
    <source>
        <dbReference type="ARBA" id="ARBA00022598"/>
    </source>
</evidence>